<name>A0ABX3ZI81_9BACL</name>
<accession>A0ABX3ZI81</accession>
<proteinExistence type="predicted"/>
<evidence type="ECO:0000313" key="2">
    <source>
        <dbReference type="Proteomes" id="UP000196594"/>
    </source>
</evidence>
<gene>
    <name evidence="1" type="ORF">CBM15_07035</name>
</gene>
<comment type="caution">
    <text evidence="1">The sequence shown here is derived from an EMBL/GenBank/DDBJ whole genome shotgun (WGS) entry which is preliminary data.</text>
</comment>
<protein>
    <submittedName>
        <fullName evidence="1">Cysteine synthase</fullName>
    </submittedName>
</protein>
<sequence>MLSKWLTSLEENGVKVETVIEKTELVEGDILNGSVYVTSLTEDEEDKIDYISLLVLCEEMDGEFSIVGKHSFQLVGGIRSKDGEIIPFEIIPDERWVCGKDEQLIFQTTVVFLDGVEIEEKGVITYSAME</sequence>
<keyword evidence="2" id="KW-1185">Reference proteome</keyword>
<dbReference type="Proteomes" id="UP000196594">
    <property type="component" value="Unassembled WGS sequence"/>
</dbReference>
<evidence type="ECO:0000313" key="1">
    <source>
        <dbReference type="EMBL" id="OUZ39409.1"/>
    </source>
</evidence>
<dbReference type="EMBL" id="NHNT01000003">
    <property type="protein sequence ID" value="OUZ39409.1"/>
    <property type="molecule type" value="Genomic_DNA"/>
</dbReference>
<reference evidence="1 2" key="1">
    <citation type="journal article" date="2017" name="Int. J. Syst. Evol. Microbiol.">
        <title>Solibacillus kalamii sp. nov., isolated from a high-efficiency particulate arrestance filter system used in the International Space Station.</title>
        <authorList>
            <person name="Checinska Sielaff A."/>
            <person name="Kumar R.M."/>
            <person name="Pal D."/>
            <person name="Mayilraj S."/>
            <person name="Venkateswaran K."/>
        </authorList>
    </citation>
    <scope>NUCLEOTIDE SEQUENCE [LARGE SCALE GENOMIC DNA]</scope>
    <source>
        <strain evidence="1 2">ISSFR-015</strain>
    </source>
</reference>
<organism evidence="1 2">
    <name type="scientific">Solibacillus kalamii</name>
    <dbReference type="NCBI Taxonomy" id="1748298"/>
    <lineage>
        <taxon>Bacteria</taxon>
        <taxon>Bacillati</taxon>
        <taxon>Bacillota</taxon>
        <taxon>Bacilli</taxon>
        <taxon>Bacillales</taxon>
        <taxon>Caryophanaceae</taxon>
        <taxon>Solibacillus</taxon>
    </lineage>
</organism>
<dbReference type="RefSeq" id="WP_087616634.1">
    <property type="nucleotide sequence ID" value="NZ_JAFBEY010000001.1"/>
</dbReference>